<proteinExistence type="inferred from homology"/>
<keyword evidence="13" id="KW-0963">Cytoplasm</keyword>
<dbReference type="NCBIfam" id="NF000942">
    <property type="entry name" value="PRK00094.1-4"/>
    <property type="match status" value="1"/>
</dbReference>
<evidence type="ECO:0000256" key="10">
    <source>
        <dbReference type="ARBA" id="ARBA00066687"/>
    </source>
</evidence>
<feature type="active site" description="Proton acceptor" evidence="13 14">
    <location>
        <position position="190"/>
    </location>
</feature>
<feature type="binding site" evidence="13">
    <location>
        <position position="135"/>
    </location>
    <ligand>
        <name>sn-glycerol 3-phosphate</name>
        <dbReference type="ChEBI" id="CHEBI:57597"/>
    </ligand>
</feature>
<evidence type="ECO:0000256" key="13">
    <source>
        <dbReference type="HAMAP-Rule" id="MF_00394"/>
    </source>
</evidence>
<comment type="pathway">
    <text evidence="13">Membrane lipid metabolism; glycerophospholipid metabolism.</text>
</comment>
<feature type="binding site" evidence="15">
    <location>
        <position position="105"/>
    </location>
    <ligand>
        <name>substrate</name>
    </ligand>
</feature>
<dbReference type="PIRSF" id="PIRSF000114">
    <property type="entry name" value="Glycerol-3-P_dh"/>
    <property type="match status" value="1"/>
</dbReference>
<dbReference type="SUPFAM" id="SSF48179">
    <property type="entry name" value="6-phosphogluconate dehydrogenase C-terminal domain-like"/>
    <property type="match status" value="1"/>
</dbReference>
<evidence type="ECO:0000259" key="19">
    <source>
        <dbReference type="Pfam" id="PF07479"/>
    </source>
</evidence>
<feature type="binding site" evidence="13">
    <location>
        <position position="243"/>
    </location>
    <ligand>
        <name>sn-glycerol 3-phosphate</name>
        <dbReference type="ChEBI" id="CHEBI:57597"/>
    </ligand>
</feature>
<feature type="domain" description="Glycerol-3-phosphate dehydrogenase NAD-dependent N-terminal" evidence="18">
    <location>
        <begin position="2"/>
        <end position="158"/>
    </location>
</feature>
<dbReference type="PROSITE" id="PS00957">
    <property type="entry name" value="NAD_G3PDH"/>
    <property type="match status" value="1"/>
</dbReference>
<dbReference type="PANTHER" id="PTHR11728">
    <property type="entry name" value="GLYCEROL-3-PHOSPHATE DEHYDROGENASE"/>
    <property type="match status" value="1"/>
</dbReference>
<feature type="binding site" evidence="13">
    <location>
        <position position="105"/>
    </location>
    <ligand>
        <name>sn-glycerol 3-phosphate</name>
        <dbReference type="ChEBI" id="CHEBI:57597"/>
    </ligand>
</feature>
<evidence type="ECO:0000259" key="18">
    <source>
        <dbReference type="Pfam" id="PF01210"/>
    </source>
</evidence>
<dbReference type="InterPro" id="IPR008927">
    <property type="entry name" value="6-PGluconate_DH-like_C_sf"/>
</dbReference>
<dbReference type="STRING" id="246191.SAMN05660337_1834"/>
<dbReference type="SUPFAM" id="SSF51735">
    <property type="entry name" value="NAD(P)-binding Rossmann-fold domains"/>
    <property type="match status" value="1"/>
</dbReference>
<feature type="binding site" evidence="13">
    <location>
        <position position="254"/>
    </location>
    <ligand>
        <name>sn-glycerol 3-phosphate</name>
        <dbReference type="ChEBI" id="CHEBI:57597"/>
    </ligand>
</feature>
<evidence type="ECO:0000256" key="12">
    <source>
        <dbReference type="ARBA" id="ARBA00080511"/>
    </source>
</evidence>
<evidence type="ECO:0000313" key="20">
    <source>
        <dbReference type="EMBL" id="SDK95673.1"/>
    </source>
</evidence>
<dbReference type="GO" id="GO:0046167">
    <property type="term" value="P:glycerol-3-phosphate biosynthetic process"/>
    <property type="evidence" value="ECO:0007669"/>
    <property type="project" value="UniProtKB-UniRule"/>
</dbReference>
<dbReference type="OrthoDB" id="9812273at2"/>
<dbReference type="Proteomes" id="UP000199053">
    <property type="component" value="Unassembled WGS sequence"/>
</dbReference>
<comment type="catalytic activity">
    <reaction evidence="13">
        <text>sn-glycerol 3-phosphate + NAD(+) = dihydroxyacetone phosphate + NADH + H(+)</text>
        <dbReference type="Rhea" id="RHEA:11092"/>
        <dbReference type="ChEBI" id="CHEBI:15378"/>
        <dbReference type="ChEBI" id="CHEBI:57540"/>
        <dbReference type="ChEBI" id="CHEBI:57597"/>
        <dbReference type="ChEBI" id="CHEBI:57642"/>
        <dbReference type="ChEBI" id="CHEBI:57945"/>
        <dbReference type="EC" id="1.1.1.94"/>
    </reaction>
</comment>
<keyword evidence="21" id="KW-1185">Reference proteome</keyword>
<name>A0A1G9G5S6_9BACT</name>
<dbReference type="GO" id="GO:0005975">
    <property type="term" value="P:carbohydrate metabolic process"/>
    <property type="evidence" value="ECO:0007669"/>
    <property type="project" value="InterPro"/>
</dbReference>
<organism evidence="20 21">
    <name type="scientific">Maridesulfovibrio ferrireducens</name>
    <dbReference type="NCBI Taxonomy" id="246191"/>
    <lineage>
        <taxon>Bacteria</taxon>
        <taxon>Pseudomonadati</taxon>
        <taxon>Thermodesulfobacteriota</taxon>
        <taxon>Desulfovibrionia</taxon>
        <taxon>Desulfovibrionales</taxon>
        <taxon>Desulfovibrionaceae</taxon>
        <taxon>Maridesulfovibrio</taxon>
    </lineage>
</organism>
<keyword evidence="7 13" id="KW-0594">Phospholipid biosynthesis</keyword>
<dbReference type="Gene3D" id="1.10.1040.10">
    <property type="entry name" value="N-(1-d-carboxylethyl)-l-norvaline Dehydrogenase, domain 2"/>
    <property type="match status" value="1"/>
</dbReference>
<feature type="binding site" evidence="16">
    <location>
        <begin position="7"/>
        <end position="12"/>
    </location>
    <ligand>
        <name>NAD(+)</name>
        <dbReference type="ChEBI" id="CHEBI:57540"/>
    </ligand>
</feature>
<dbReference type="Gene3D" id="3.40.50.720">
    <property type="entry name" value="NAD(P)-binding Rossmann-like Domain"/>
    <property type="match status" value="1"/>
</dbReference>
<feature type="binding site" evidence="13">
    <location>
        <position position="31"/>
    </location>
    <ligand>
        <name>NADPH</name>
        <dbReference type="ChEBI" id="CHEBI:57783"/>
    </ligand>
</feature>
<feature type="binding site" evidence="16">
    <location>
        <position position="254"/>
    </location>
    <ligand>
        <name>NAD(+)</name>
        <dbReference type="ChEBI" id="CHEBI:57540"/>
    </ligand>
</feature>
<comment type="catalytic activity">
    <reaction evidence="9">
        <text>sn-glycerol 3-phosphate + NADP(+) = dihydroxyacetone phosphate + NADPH + H(+)</text>
        <dbReference type="Rhea" id="RHEA:11096"/>
        <dbReference type="ChEBI" id="CHEBI:15378"/>
        <dbReference type="ChEBI" id="CHEBI:57597"/>
        <dbReference type="ChEBI" id="CHEBI:57642"/>
        <dbReference type="ChEBI" id="CHEBI:57783"/>
        <dbReference type="ChEBI" id="CHEBI:58349"/>
        <dbReference type="EC" id="1.1.1.94"/>
    </reaction>
    <physiologicalReaction direction="right-to-left" evidence="9">
        <dbReference type="Rhea" id="RHEA:11098"/>
    </physiologicalReaction>
</comment>
<feature type="binding site" evidence="13">
    <location>
        <position position="277"/>
    </location>
    <ligand>
        <name>NADPH</name>
        <dbReference type="ChEBI" id="CHEBI:57783"/>
    </ligand>
</feature>
<feature type="binding site" evidence="13">
    <location>
        <position position="105"/>
    </location>
    <ligand>
        <name>NADPH</name>
        <dbReference type="ChEBI" id="CHEBI:57783"/>
    </ligand>
</feature>
<dbReference type="Pfam" id="PF01210">
    <property type="entry name" value="NAD_Gly3P_dh_N"/>
    <property type="match status" value="1"/>
</dbReference>
<dbReference type="PANTHER" id="PTHR11728:SF1">
    <property type="entry name" value="GLYCEROL-3-PHOSPHATE DEHYDROGENASE [NAD(+)] 2, CHLOROPLASTIC"/>
    <property type="match status" value="1"/>
</dbReference>
<keyword evidence="3 13" id="KW-0521">NADP</keyword>
<feature type="binding site" evidence="13">
    <location>
        <position position="255"/>
    </location>
    <ligand>
        <name>sn-glycerol 3-phosphate</name>
        <dbReference type="ChEBI" id="CHEBI:57597"/>
    </ligand>
</feature>
<dbReference type="InterPro" id="IPR036291">
    <property type="entry name" value="NAD(P)-bd_dom_sf"/>
</dbReference>
<keyword evidence="2 13" id="KW-0444">Lipid biosynthesis</keyword>
<accession>A0A1G9G5S6</accession>
<dbReference type="GO" id="GO:0008654">
    <property type="term" value="P:phospholipid biosynthetic process"/>
    <property type="evidence" value="ECO:0007669"/>
    <property type="project" value="UniProtKB-KW"/>
</dbReference>
<dbReference type="HAMAP" id="MF_00394">
    <property type="entry name" value="NAD_Glyc3P_dehydrog"/>
    <property type="match status" value="1"/>
</dbReference>
<dbReference type="RefSeq" id="WP_092160273.1">
    <property type="nucleotide sequence ID" value="NZ_FNGA01000002.1"/>
</dbReference>
<evidence type="ECO:0000256" key="8">
    <source>
        <dbReference type="ARBA" id="ARBA00023264"/>
    </source>
</evidence>
<dbReference type="GO" id="GO:0006650">
    <property type="term" value="P:glycerophospholipid metabolic process"/>
    <property type="evidence" value="ECO:0007669"/>
    <property type="project" value="UniProtKB-UniRule"/>
</dbReference>
<feature type="binding site" evidence="13">
    <location>
        <position position="139"/>
    </location>
    <ligand>
        <name>NADPH</name>
        <dbReference type="ChEBI" id="CHEBI:57783"/>
    </ligand>
</feature>
<feature type="domain" description="Glycerol-3-phosphate dehydrogenase NAD-dependent C-terminal" evidence="19">
    <location>
        <begin position="179"/>
        <end position="318"/>
    </location>
</feature>
<sequence length="329" mass="35804">MKIAVIGAGAWGTTLANTLAKNNHNVSLWVREQELVDEIKKTGRNTVFLPDFELSEKLICDSDPEKVMKDADYFILVVPSQFMRSALSDLKQFFPQNPAIICASKGIELNTGAPMSQVIFETLEGLNPRYGHISGPTFAYELSAEMPTSLAFGCEDEKLGKEVQEIFACDYVRVYTNPDFRGVEIGGAIKNIMAIAAGIADGLKFGHNARAALITRGIAEMSRLGVAMGANPATFMGLSGLGDLVLTCTGDLSRNRQVGLKLGQGLKLSEILKMRMVAEGVKTTESVHALAQKLGVEMPITEQVYQILYKDKNPATAVRDLMGRDLKPE</sequence>
<feature type="binding site" evidence="15">
    <location>
        <begin position="254"/>
        <end position="255"/>
    </location>
    <ligand>
        <name>substrate</name>
    </ligand>
</feature>
<feature type="binding site" evidence="13">
    <location>
        <position position="137"/>
    </location>
    <ligand>
        <name>sn-glycerol 3-phosphate</name>
        <dbReference type="ChEBI" id="CHEBI:57597"/>
    </ligand>
</feature>
<evidence type="ECO:0000256" key="4">
    <source>
        <dbReference type="ARBA" id="ARBA00023002"/>
    </source>
</evidence>
<dbReference type="FunFam" id="3.40.50.720:FF:000019">
    <property type="entry name" value="Glycerol-3-phosphate dehydrogenase [NAD(P)+]"/>
    <property type="match status" value="1"/>
</dbReference>
<feature type="binding site" evidence="16">
    <location>
        <position position="82"/>
    </location>
    <ligand>
        <name>NAD(+)</name>
        <dbReference type="ChEBI" id="CHEBI:57540"/>
    </ligand>
</feature>
<dbReference type="GO" id="GO:0141152">
    <property type="term" value="F:glycerol-3-phosphate dehydrogenase (NAD+) activity"/>
    <property type="evidence" value="ECO:0007669"/>
    <property type="project" value="RHEA"/>
</dbReference>
<dbReference type="FunFam" id="1.10.1040.10:FF:000001">
    <property type="entry name" value="Glycerol-3-phosphate dehydrogenase [NAD(P)+]"/>
    <property type="match status" value="1"/>
</dbReference>
<dbReference type="EMBL" id="FNGA01000002">
    <property type="protein sequence ID" value="SDK95673.1"/>
    <property type="molecule type" value="Genomic_DNA"/>
</dbReference>
<comment type="similarity">
    <text evidence="1 13 17">Belongs to the NAD-dependent glycerol-3-phosphate dehydrogenase family.</text>
</comment>
<evidence type="ECO:0000256" key="17">
    <source>
        <dbReference type="RuleBase" id="RU000437"/>
    </source>
</evidence>
<evidence type="ECO:0000256" key="14">
    <source>
        <dbReference type="PIRSR" id="PIRSR000114-1"/>
    </source>
</evidence>
<dbReference type="GO" id="GO:0051287">
    <property type="term" value="F:NAD binding"/>
    <property type="evidence" value="ECO:0007669"/>
    <property type="project" value="InterPro"/>
</dbReference>
<gene>
    <name evidence="13" type="primary">gpsA</name>
    <name evidence="20" type="ORF">SAMN05660337_1834</name>
</gene>
<keyword evidence="6 13" id="KW-0443">Lipid metabolism</keyword>
<keyword evidence="5 13" id="KW-0520">NAD</keyword>
<protein>
    <recommendedName>
        <fullName evidence="11 13">Glycerol-3-phosphate dehydrogenase [NAD(P)+]</fullName>
        <ecNumber evidence="10 13">1.1.1.94</ecNumber>
    </recommendedName>
    <alternativeName>
        <fullName evidence="13">NAD(P)(+)-dependent glycerol-3-phosphate dehydrogenase</fullName>
    </alternativeName>
    <alternativeName>
        <fullName evidence="12 13">NAD(P)H-dependent dihydroxyacetone-phosphate reductase</fullName>
    </alternativeName>
</protein>
<dbReference type="PRINTS" id="PR00077">
    <property type="entry name" value="GPDHDRGNASE"/>
</dbReference>
<keyword evidence="4 13" id="KW-0560">Oxidoreductase</keyword>
<comment type="function">
    <text evidence="13">Catalyzes the reduction of the glycolytic intermediate dihydroxyacetone phosphate (DHAP) to sn-glycerol 3-phosphate (G3P), the key precursor for phospholipid synthesis.</text>
</comment>
<evidence type="ECO:0000256" key="1">
    <source>
        <dbReference type="ARBA" id="ARBA00011009"/>
    </source>
</evidence>
<evidence type="ECO:0000256" key="15">
    <source>
        <dbReference type="PIRSR" id="PIRSR000114-2"/>
    </source>
</evidence>
<reference evidence="21" key="1">
    <citation type="submission" date="2016-10" db="EMBL/GenBank/DDBJ databases">
        <authorList>
            <person name="Varghese N."/>
            <person name="Submissions S."/>
        </authorList>
    </citation>
    <scope>NUCLEOTIDE SEQUENCE [LARGE SCALE GENOMIC DNA]</scope>
    <source>
        <strain evidence="21">DSM 16995</strain>
    </source>
</reference>
<evidence type="ECO:0000256" key="6">
    <source>
        <dbReference type="ARBA" id="ARBA00023098"/>
    </source>
</evidence>
<comment type="caution">
    <text evidence="13">Lacks conserved residue(s) required for the propagation of feature annotation.</text>
</comment>
<keyword evidence="8 13" id="KW-1208">Phospholipid metabolism</keyword>
<feature type="binding site" evidence="13">
    <location>
        <position position="254"/>
    </location>
    <ligand>
        <name>NADPH</name>
        <dbReference type="ChEBI" id="CHEBI:57783"/>
    </ligand>
</feature>
<dbReference type="NCBIfam" id="NF000940">
    <property type="entry name" value="PRK00094.1-2"/>
    <property type="match status" value="1"/>
</dbReference>
<dbReference type="InterPro" id="IPR013328">
    <property type="entry name" value="6PGD_dom2"/>
</dbReference>
<evidence type="ECO:0000256" key="2">
    <source>
        <dbReference type="ARBA" id="ARBA00022516"/>
    </source>
</evidence>
<feature type="binding site" evidence="13">
    <location>
        <position position="190"/>
    </location>
    <ligand>
        <name>sn-glycerol 3-phosphate</name>
        <dbReference type="ChEBI" id="CHEBI:57597"/>
    </ligand>
</feature>
<evidence type="ECO:0000256" key="5">
    <source>
        <dbReference type="ARBA" id="ARBA00023027"/>
    </source>
</evidence>
<evidence type="ECO:0000313" key="21">
    <source>
        <dbReference type="Proteomes" id="UP000199053"/>
    </source>
</evidence>
<dbReference type="Pfam" id="PF07479">
    <property type="entry name" value="NAD_Gly3P_dh_C"/>
    <property type="match status" value="1"/>
</dbReference>
<feature type="binding site" evidence="16">
    <location>
        <position position="139"/>
    </location>
    <ligand>
        <name>NAD(+)</name>
        <dbReference type="ChEBI" id="CHEBI:57540"/>
    </ligand>
</feature>
<dbReference type="AlphaFoldDB" id="A0A1G9G5S6"/>
<dbReference type="EC" id="1.1.1.94" evidence="10 13"/>
<feature type="binding site" evidence="13">
    <location>
        <position position="11"/>
    </location>
    <ligand>
        <name>NADPH</name>
        <dbReference type="ChEBI" id="CHEBI:57783"/>
    </ligand>
</feature>
<evidence type="ECO:0000256" key="11">
    <source>
        <dbReference type="ARBA" id="ARBA00069372"/>
    </source>
</evidence>
<dbReference type="GO" id="GO:0046168">
    <property type="term" value="P:glycerol-3-phosphate catabolic process"/>
    <property type="evidence" value="ECO:0007669"/>
    <property type="project" value="InterPro"/>
</dbReference>
<evidence type="ECO:0000256" key="7">
    <source>
        <dbReference type="ARBA" id="ARBA00023209"/>
    </source>
</evidence>
<evidence type="ECO:0000256" key="3">
    <source>
        <dbReference type="ARBA" id="ARBA00022857"/>
    </source>
</evidence>
<dbReference type="UniPathway" id="UPA00940"/>
<feature type="binding site" evidence="13">
    <location>
        <position position="279"/>
    </location>
    <ligand>
        <name>NADPH</name>
        <dbReference type="ChEBI" id="CHEBI:57783"/>
    </ligand>
</feature>
<dbReference type="GO" id="GO:0005829">
    <property type="term" value="C:cytosol"/>
    <property type="evidence" value="ECO:0007669"/>
    <property type="project" value="TreeGrafter"/>
</dbReference>
<feature type="binding site" evidence="13">
    <location>
        <position position="253"/>
    </location>
    <ligand>
        <name>sn-glycerol 3-phosphate</name>
        <dbReference type="ChEBI" id="CHEBI:57597"/>
    </ligand>
</feature>
<comment type="subcellular location">
    <subcellularLocation>
        <location evidence="13">Cytoplasm</location>
    </subcellularLocation>
</comment>
<evidence type="ECO:0000256" key="9">
    <source>
        <dbReference type="ARBA" id="ARBA00052716"/>
    </source>
</evidence>
<evidence type="ECO:0000256" key="16">
    <source>
        <dbReference type="PIRSR" id="PIRSR000114-3"/>
    </source>
</evidence>
<dbReference type="GO" id="GO:0141153">
    <property type="term" value="F:glycerol-3-phosphate dehydrogenase (NADP+) activity"/>
    <property type="evidence" value="ECO:0007669"/>
    <property type="project" value="RHEA"/>
</dbReference>
<keyword evidence="13" id="KW-0547">Nucleotide-binding</keyword>
<dbReference type="InterPro" id="IPR006168">
    <property type="entry name" value="G3P_DH_NAD-dep"/>
</dbReference>
<dbReference type="InterPro" id="IPR006109">
    <property type="entry name" value="G3P_DH_NAD-dep_C"/>
</dbReference>
<dbReference type="InterPro" id="IPR011128">
    <property type="entry name" value="G3P_DH_NAD-dep_N"/>
</dbReference>